<evidence type="ECO:0000256" key="4">
    <source>
        <dbReference type="ARBA" id="ARBA00023125"/>
    </source>
</evidence>
<evidence type="ECO:0000313" key="9">
    <source>
        <dbReference type="EMBL" id="QHS62880.1"/>
    </source>
</evidence>
<dbReference type="RefSeq" id="WP_162334604.1">
    <property type="nucleotide sequence ID" value="NZ_CP048113.1"/>
</dbReference>
<evidence type="ECO:0000256" key="2">
    <source>
        <dbReference type="ARBA" id="ARBA00022840"/>
    </source>
</evidence>
<dbReference type="PROSITE" id="PS00676">
    <property type="entry name" value="SIGMA54_INTERACT_2"/>
    <property type="match status" value="1"/>
</dbReference>
<dbReference type="InterPro" id="IPR058031">
    <property type="entry name" value="AAA_lid_NorR"/>
</dbReference>
<dbReference type="Gene3D" id="3.40.50.300">
    <property type="entry name" value="P-loop containing nucleotide triphosphate hydrolases"/>
    <property type="match status" value="1"/>
</dbReference>
<dbReference type="InterPro" id="IPR002078">
    <property type="entry name" value="Sigma_54_int"/>
</dbReference>
<dbReference type="SUPFAM" id="SSF52172">
    <property type="entry name" value="CheY-like"/>
    <property type="match status" value="1"/>
</dbReference>
<dbReference type="GO" id="GO:0005524">
    <property type="term" value="F:ATP binding"/>
    <property type="evidence" value="ECO:0007669"/>
    <property type="project" value="UniProtKB-KW"/>
</dbReference>
<dbReference type="Gene3D" id="1.10.10.60">
    <property type="entry name" value="Homeodomain-like"/>
    <property type="match status" value="1"/>
</dbReference>
<sequence>MKAKILIVEDQFIEAHALERMLLRAGYMVCDIATSVQEALAVIDKEPVDMVLLDIQLKGSLTGIDLAERLNQRNIAFVYLSANSNRTILEQAKRTQPYGFLVKPFRQKDVLIMLDVAWYLHKQKKEPLSGNIASKTANNSNRSKTGCNTPVLIGNSPAIAHLYEQIRTAAGSNISVLIQGESGTGKELVAREIHQLSDRCNKPFVVVNCAGLPATLIESELFGHERGMFTGAIDKRTGKFEQADGGTIFLDEIGELPIDIQVKFLRVLQEREIEPIGGNIKKINVRILAATNRNLENEIAHARFRLDLYYRLSVFPVNVPALREHTSDIPLLAAHFMQRYAQDAGKHFTGITDSVLKQLMHYGWPGNVRELQNVIFRSVLLNDGPEISRLSVSLPQTADSKDTSLTMEENERNHILRVLEKCGWKVAGKNGAAEILNINVSTLNSRMKKLGIKKPRWYE</sequence>
<name>A0A6B9ZKC1_9BACT</name>
<dbReference type="InterPro" id="IPR001789">
    <property type="entry name" value="Sig_transdc_resp-reg_receiver"/>
</dbReference>
<dbReference type="InterPro" id="IPR025943">
    <property type="entry name" value="Sigma_54_int_dom_ATP-bd_2"/>
</dbReference>
<dbReference type="InterPro" id="IPR002197">
    <property type="entry name" value="HTH_Fis"/>
</dbReference>
<protein>
    <submittedName>
        <fullName evidence="9">Sigma-54-dependent Fis family transcriptional regulator</fullName>
    </submittedName>
</protein>
<dbReference type="GO" id="GO:0043565">
    <property type="term" value="F:sequence-specific DNA binding"/>
    <property type="evidence" value="ECO:0007669"/>
    <property type="project" value="InterPro"/>
</dbReference>
<reference evidence="9 10" key="1">
    <citation type="submission" date="2020-01" db="EMBL/GenBank/DDBJ databases">
        <title>Complete genome sequence of Chitinophaga sp. H33E-04 isolated from quinoa roots.</title>
        <authorList>
            <person name="Weon H.-Y."/>
            <person name="Lee S.A."/>
        </authorList>
    </citation>
    <scope>NUCLEOTIDE SEQUENCE [LARGE SCALE GENOMIC DNA]</scope>
    <source>
        <strain evidence="9 10">H33E-04</strain>
    </source>
</reference>
<feature type="domain" description="Sigma-54 factor interaction" evidence="7">
    <location>
        <begin position="152"/>
        <end position="380"/>
    </location>
</feature>
<dbReference type="InterPro" id="IPR027417">
    <property type="entry name" value="P-loop_NTPase"/>
</dbReference>
<dbReference type="CDD" id="cd17534">
    <property type="entry name" value="REC_DC-like"/>
    <property type="match status" value="1"/>
</dbReference>
<dbReference type="AlphaFoldDB" id="A0A6B9ZKC1"/>
<proteinExistence type="predicted"/>
<dbReference type="CDD" id="cd00009">
    <property type="entry name" value="AAA"/>
    <property type="match status" value="1"/>
</dbReference>
<evidence type="ECO:0000256" key="5">
    <source>
        <dbReference type="ARBA" id="ARBA00023163"/>
    </source>
</evidence>
<dbReference type="SUPFAM" id="SSF52540">
    <property type="entry name" value="P-loop containing nucleoside triphosphate hydrolases"/>
    <property type="match status" value="1"/>
</dbReference>
<dbReference type="SUPFAM" id="SSF46689">
    <property type="entry name" value="Homeodomain-like"/>
    <property type="match status" value="1"/>
</dbReference>
<keyword evidence="10" id="KW-1185">Reference proteome</keyword>
<dbReference type="Pfam" id="PF02954">
    <property type="entry name" value="HTH_8"/>
    <property type="match status" value="1"/>
</dbReference>
<dbReference type="InterPro" id="IPR009057">
    <property type="entry name" value="Homeodomain-like_sf"/>
</dbReference>
<dbReference type="Pfam" id="PF00072">
    <property type="entry name" value="Response_reg"/>
    <property type="match status" value="1"/>
</dbReference>
<dbReference type="Proteomes" id="UP000476411">
    <property type="component" value="Chromosome"/>
</dbReference>
<dbReference type="InterPro" id="IPR025944">
    <property type="entry name" value="Sigma_54_int_dom_CS"/>
</dbReference>
<evidence type="ECO:0000256" key="6">
    <source>
        <dbReference type="PROSITE-ProRule" id="PRU00169"/>
    </source>
</evidence>
<dbReference type="PROSITE" id="PS50045">
    <property type="entry name" value="SIGMA54_INTERACT_4"/>
    <property type="match status" value="1"/>
</dbReference>
<dbReference type="Pfam" id="PF00158">
    <property type="entry name" value="Sigma54_activat"/>
    <property type="match status" value="1"/>
</dbReference>
<dbReference type="PANTHER" id="PTHR32071:SF117">
    <property type="entry name" value="PTS-DEPENDENT DIHYDROXYACETONE KINASE OPERON REGULATORY PROTEIN-RELATED"/>
    <property type="match status" value="1"/>
</dbReference>
<evidence type="ECO:0000256" key="1">
    <source>
        <dbReference type="ARBA" id="ARBA00022741"/>
    </source>
</evidence>
<dbReference type="PROSITE" id="PS50110">
    <property type="entry name" value="RESPONSE_REGULATORY"/>
    <property type="match status" value="1"/>
</dbReference>
<dbReference type="GO" id="GO:0000160">
    <property type="term" value="P:phosphorelay signal transduction system"/>
    <property type="evidence" value="ECO:0007669"/>
    <property type="project" value="InterPro"/>
</dbReference>
<feature type="modified residue" description="4-aspartylphosphate" evidence="6">
    <location>
        <position position="54"/>
    </location>
</feature>
<dbReference type="PROSITE" id="PS00675">
    <property type="entry name" value="SIGMA54_INTERACT_1"/>
    <property type="match status" value="1"/>
</dbReference>
<evidence type="ECO:0000256" key="3">
    <source>
        <dbReference type="ARBA" id="ARBA00023015"/>
    </source>
</evidence>
<dbReference type="KEGG" id="chih:GWR21_25845"/>
<dbReference type="InterPro" id="IPR025662">
    <property type="entry name" value="Sigma_54_int_dom_ATP-bd_1"/>
</dbReference>
<keyword evidence="2" id="KW-0067">ATP-binding</keyword>
<dbReference type="Pfam" id="PF25601">
    <property type="entry name" value="AAA_lid_14"/>
    <property type="match status" value="1"/>
</dbReference>
<gene>
    <name evidence="9" type="ORF">GWR21_25845</name>
</gene>
<organism evidence="9 10">
    <name type="scientific">Chitinophaga agri</name>
    <dbReference type="NCBI Taxonomy" id="2703787"/>
    <lineage>
        <taxon>Bacteria</taxon>
        <taxon>Pseudomonadati</taxon>
        <taxon>Bacteroidota</taxon>
        <taxon>Chitinophagia</taxon>
        <taxon>Chitinophagales</taxon>
        <taxon>Chitinophagaceae</taxon>
        <taxon>Chitinophaga</taxon>
    </lineage>
</organism>
<keyword evidence="4" id="KW-0238">DNA-binding</keyword>
<dbReference type="PROSITE" id="PS00688">
    <property type="entry name" value="SIGMA54_INTERACT_3"/>
    <property type="match status" value="1"/>
</dbReference>
<dbReference type="Gene3D" id="3.40.50.2300">
    <property type="match status" value="1"/>
</dbReference>
<dbReference type="Gene3D" id="1.10.8.60">
    <property type="match status" value="1"/>
</dbReference>
<dbReference type="SMART" id="SM00448">
    <property type="entry name" value="REC"/>
    <property type="match status" value="1"/>
</dbReference>
<evidence type="ECO:0000313" key="10">
    <source>
        <dbReference type="Proteomes" id="UP000476411"/>
    </source>
</evidence>
<evidence type="ECO:0000259" key="8">
    <source>
        <dbReference type="PROSITE" id="PS50110"/>
    </source>
</evidence>
<feature type="domain" description="Response regulatory" evidence="8">
    <location>
        <begin position="4"/>
        <end position="118"/>
    </location>
</feature>
<dbReference type="SMART" id="SM00382">
    <property type="entry name" value="AAA"/>
    <property type="match status" value="1"/>
</dbReference>
<dbReference type="FunFam" id="3.40.50.300:FF:000006">
    <property type="entry name" value="DNA-binding transcriptional regulator NtrC"/>
    <property type="match status" value="1"/>
</dbReference>
<dbReference type="GO" id="GO:0006355">
    <property type="term" value="P:regulation of DNA-templated transcription"/>
    <property type="evidence" value="ECO:0007669"/>
    <property type="project" value="InterPro"/>
</dbReference>
<keyword evidence="5" id="KW-0804">Transcription</keyword>
<dbReference type="InterPro" id="IPR011006">
    <property type="entry name" value="CheY-like_superfamily"/>
</dbReference>
<dbReference type="PANTHER" id="PTHR32071">
    <property type="entry name" value="TRANSCRIPTIONAL REGULATORY PROTEIN"/>
    <property type="match status" value="1"/>
</dbReference>
<keyword evidence="1" id="KW-0547">Nucleotide-binding</keyword>
<keyword evidence="3" id="KW-0805">Transcription regulation</keyword>
<dbReference type="EMBL" id="CP048113">
    <property type="protein sequence ID" value="QHS62880.1"/>
    <property type="molecule type" value="Genomic_DNA"/>
</dbReference>
<evidence type="ECO:0000259" key="7">
    <source>
        <dbReference type="PROSITE" id="PS50045"/>
    </source>
</evidence>
<keyword evidence="6" id="KW-0597">Phosphoprotein</keyword>
<dbReference type="InterPro" id="IPR003593">
    <property type="entry name" value="AAA+_ATPase"/>
</dbReference>
<accession>A0A6B9ZKC1</accession>